<dbReference type="InterPro" id="IPR005561">
    <property type="entry name" value="ANTAR"/>
</dbReference>
<reference evidence="4 5" key="1">
    <citation type="submission" date="2018-05" db="EMBL/GenBank/DDBJ databases">
        <title>Evolution of GPA BGCs.</title>
        <authorList>
            <person name="Waglechner N."/>
            <person name="Wright G.D."/>
        </authorList>
    </citation>
    <scope>NUCLEOTIDE SEQUENCE [LARGE SCALE GENOMIC DNA]</scope>
    <source>
        <strain evidence="4 5">A82846</strain>
    </source>
</reference>
<dbReference type="Proteomes" id="UP000287547">
    <property type="component" value="Unassembled WGS sequence"/>
</dbReference>
<dbReference type="RefSeq" id="WP_051793763.1">
    <property type="nucleotide sequence ID" value="NZ_QHKI01000002.1"/>
</dbReference>
<dbReference type="InterPro" id="IPR029016">
    <property type="entry name" value="GAF-like_dom_sf"/>
</dbReference>
<evidence type="ECO:0000313" key="4">
    <source>
        <dbReference type="EMBL" id="RSM90461.1"/>
    </source>
</evidence>
<dbReference type="EMBL" id="QHKI01000002">
    <property type="protein sequence ID" value="RSM90461.1"/>
    <property type="molecule type" value="Genomic_DNA"/>
</dbReference>
<dbReference type="Pfam" id="PF03861">
    <property type="entry name" value="ANTAR"/>
    <property type="match status" value="1"/>
</dbReference>
<feature type="domain" description="ANTAR" evidence="3">
    <location>
        <begin position="180"/>
        <end position="241"/>
    </location>
</feature>
<dbReference type="Gene3D" id="1.10.10.10">
    <property type="entry name" value="Winged helix-like DNA-binding domain superfamily/Winged helix DNA-binding domain"/>
    <property type="match status" value="1"/>
</dbReference>
<evidence type="ECO:0000313" key="5">
    <source>
        <dbReference type="Proteomes" id="UP000287547"/>
    </source>
</evidence>
<accession>A0A428ZR47</accession>
<dbReference type="InterPro" id="IPR012074">
    <property type="entry name" value="GAF_ANTAR"/>
</dbReference>
<keyword evidence="1" id="KW-0805">Transcription regulation</keyword>
<evidence type="ECO:0000259" key="3">
    <source>
        <dbReference type="PROSITE" id="PS50921"/>
    </source>
</evidence>
<dbReference type="SMART" id="SM00065">
    <property type="entry name" value="GAF"/>
    <property type="match status" value="1"/>
</dbReference>
<dbReference type="Gene3D" id="3.30.450.40">
    <property type="match status" value="1"/>
</dbReference>
<dbReference type="SUPFAM" id="SSF55781">
    <property type="entry name" value="GAF domain-like"/>
    <property type="match status" value="1"/>
</dbReference>
<dbReference type="InterPro" id="IPR036388">
    <property type="entry name" value="WH-like_DNA-bd_sf"/>
</dbReference>
<gene>
    <name evidence="4" type="ORF">DMH04_03060</name>
</gene>
<organism evidence="4 5">
    <name type="scientific">Kibdelosporangium aridum</name>
    <dbReference type="NCBI Taxonomy" id="2030"/>
    <lineage>
        <taxon>Bacteria</taxon>
        <taxon>Bacillati</taxon>
        <taxon>Actinomycetota</taxon>
        <taxon>Actinomycetes</taxon>
        <taxon>Pseudonocardiales</taxon>
        <taxon>Pseudonocardiaceae</taxon>
        <taxon>Kibdelosporangium</taxon>
    </lineage>
</organism>
<dbReference type="InterPro" id="IPR003018">
    <property type="entry name" value="GAF"/>
</dbReference>
<evidence type="ECO:0000256" key="2">
    <source>
        <dbReference type="ARBA" id="ARBA00023163"/>
    </source>
</evidence>
<dbReference type="PROSITE" id="PS50921">
    <property type="entry name" value="ANTAR"/>
    <property type="match status" value="1"/>
</dbReference>
<dbReference type="SMART" id="SM01012">
    <property type="entry name" value="ANTAR"/>
    <property type="match status" value="1"/>
</dbReference>
<dbReference type="OrthoDB" id="4929862at2"/>
<name>A0A428ZR47_KIBAR</name>
<proteinExistence type="predicted"/>
<sequence length="246" mass="26246">MTADELPEADRVDEATDALEDLDLLWDALAAEEPIGAALQRLVDAALKVVGGADAVSITVHSGLKPETAAASHEWAITVDSNQYAAGDGPCLESARTREPVLVSGEEAFSRWPKFAVDATRFGVRAYLSTPLALAGPDSALIGALNVYSFEVDAFDRLDEALLKLLTTTAAATISNAGRYVKMRDVAENLRTAMASRAEIEQAKGVLMAVHGITAEEAFGRLVDQSQHTNTKLVVVARELLASLRR</sequence>
<protein>
    <submittedName>
        <fullName evidence="4">ANTAR domain-containing protein</fullName>
    </submittedName>
</protein>
<dbReference type="Pfam" id="PF13185">
    <property type="entry name" value="GAF_2"/>
    <property type="match status" value="1"/>
</dbReference>
<dbReference type="AlphaFoldDB" id="A0A428ZR47"/>
<dbReference type="PIRSF" id="PIRSF036625">
    <property type="entry name" value="GAF_ANTAR"/>
    <property type="match status" value="1"/>
</dbReference>
<comment type="caution">
    <text evidence="4">The sequence shown here is derived from an EMBL/GenBank/DDBJ whole genome shotgun (WGS) entry which is preliminary data.</text>
</comment>
<evidence type="ECO:0000256" key="1">
    <source>
        <dbReference type="ARBA" id="ARBA00023015"/>
    </source>
</evidence>
<keyword evidence="2" id="KW-0804">Transcription</keyword>
<dbReference type="GO" id="GO:0003723">
    <property type="term" value="F:RNA binding"/>
    <property type="evidence" value="ECO:0007669"/>
    <property type="project" value="InterPro"/>
</dbReference>